<dbReference type="Pfam" id="PF00010">
    <property type="entry name" value="HLH"/>
    <property type="match status" value="1"/>
</dbReference>
<feature type="region of interest" description="Disordered" evidence="5">
    <location>
        <begin position="1"/>
        <end position="24"/>
    </location>
</feature>
<keyword evidence="3" id="KW-0804">Transcription</keyword>
<dbReference type="InterPro" id="IPR036638">
    <property type="entry name" value="HLH_DNA-bd_sf"/>
</dbReference>
<comment type="subcellular location">
    <subcellularLocation>
        <location evidence="1">Nucleus</location>
    </subcellularLocation>
</comment>
<keyword evidence="4" id="KW-0539">Nucleus</keyword>
<dbReference type="PROSITE" id="PS50888">
    <property type="entry name" value="BHLH"/>
    <property type="match status" value="1"/>
</dbReference>
<protein>
    <submittedName>
        <fullName evidence="7">Class E basic helix-loop-helix protein 22</fullName>
    </submittedName>
</protein>
<dbReference type="InterPro" id="IPR011598">
    <property type="entry name" value="bHLH_dom"/>
</dbReference>
<evidence type="ECO:0000256" key="3">
    <source>
        <dbReference type="ARBA" id="ARBA00023163"/>
    </source>
</evidence>
<comment type="caution">
    <text evidence="7">The sequence shown here is derived from an EMBL/GenBank/DDBJ whole genome shotgun (WGS) entry which is preliminary data.</text>
</comment>
<organism evidence="7 8">
    <name type="scientific">Cichlidogyrus casuarinus</name>
    <dbReference type="NCBI Taxonomy" id="1844966"/>
    <lineage>
        <taxon>Eukaryota</taxon>
        <taxon>Metazoa</taxon>
        <taxon>Spiralia</taxon>
        <taxon>Lophotrochozoa</taxon>
        <taxon>Platyhelminthes</taxon>
        <taxon>Monogenea</taxon>
        <taxon>Monopisthocotylea</taxon>
        <taxon>Dactylogyridea</taxon>
        <taxon>Ancyrocephalidae</taxon>
        <taxon>Cichlidogyrus</taxon>
    </lineage>
</organism>
<evidence type="ECO:0000256" key="1">
    <source>
        <dbReference type="ARBA" id="ARBA00004123"/>
    </source>
</evidence>
<dbReference type="EMBL" id="JBJKFK010000575">
    <property type="protein sequence ID" value="KAL3316245.1"/>
    <property type="molecule type" value="Genomic_DNA"/>
</dbReference>
<dbReference type="PANTHER" id="PTHR19290">
    <property type="entry name" value="BASIC HELIX-LOOP-HELIX PROTEIN NEUROGENIN-RELATED"/>
    <property type="match status" value="1"/>
</dbReference>
<dbReference type="Proteomes" id="UP001626550">
    <property type="component" value="Unassembled WGS sequence"/>
</dbReference>
<accession>A0ABD2Q9K8</accession>
<dbReference type="Gene3D" id="4.10.280.10">
    <property type="entry name" value="Helix-loop-helix DNA-binding domain"/>
    <property type="match status" value="1"/>
</dbReference>
<evidence type="ECO:0000313" key="7">
    <source>
        <dbReference type="EMBL" id="KAL3316245.1"/>
    </source>
</evidence>
<keyword evidence="8" id="KW-1185">Reference proteome</keyword>
<dbReference type="SMART" id="SM00353">
    <property type="entry name" value="HLH"/>
    <property type="match status" value="1"/>
</dbReference>
<gene>
    <name evidence="7" type="primary">BHLHE22</name>
    <name evidence="7" type="ORF">Ciccas_005108</name>
</gene>
<dbReference type="AlphaFoldDB" id="A0ABD2Q9K8"/>
<sequence>MNEEEEKATSNYYEQQVRVRKSRKSPPLLAGRLNKNLMADQKHIRLSINARERRRMHDLNDALDELRSVIPYAHSPSVRKLSKIATLLLAKNFILMQTDALEELHEILKSHQQQLAQFKSLPDPTDAEPSSSN</sequence>
<evidence type="ECO:0000259" key="6">
    <source>
        <dbReference type="PROSITE" id="PS50888"/>
    </source>
</evidence>
<dbReference type="PANTHER" id="PTHR19290:SF104">
    <property type="entry name" value="GH17679P"/>
    <property type="match status" value="1"/>
</dbReference>
<dbReference type="GO" id="GO:0005634">
    <property type="term" value="C:nucleus"/>
    <property type="evidence" value="ECO:0007669"/>
    <property type="project" value="UniProtKB-SubCell"/>
</dbReference>
<keyword evidence="2" id="KW-0805">Transcription regulation</keyword>
<proteinExistence type="predicted"/>
<dbReference type="SUPFAM" id="SSF47459">
    <property type="entry name" value="HLH, helix-loop-helix DNA-binding domain"/>
    <property type="match status" value="1"/>
</dbReference>
<dbReference type="InterPro" id="IPR050359">
    <property type="entry name" value="bHLH_transcription_factors"/>
</dbReference>
<dbReference type="FunFam" id="4.10.280.10:FF:000026">
    <property type="entry name" value="Basic helix-loop-helix family, member e23"/>
    <property type="match status" value="1"/>
</dbReference>
<reference evidence="7 8" key="1">
    <citation type="submission" date="2024-11" db="EMBL/GenBank/DDBJ databases">
        <title>Adaptive evolution of stress response genes in parasites aligns with host niche diversity.</title>
        <authorList>
            <person name="Hahn C."/>
            <person name="Resl P."/>
        </authorList>
    </citation>
    <scope>NUCLEOTIDE SEQUENCE [LARGE SCALE GENOMIC DNA]</scope>
    <source>
        <strain evidence="7">EGGRZ-B1_66</strain>
        <tissue evidence="7">Body</tissue>
    </source>
</reference>
<evidence type="ECO:0000256" key="2">
    <source>
        <dbReference type="ARBA" id="ARBA00023015"/>
    </source>
</evidence>
<name>A0ABD2Q9K8_9PLAT</name>
<evidence type="ECO:0000256" key="5">
    <source>
        <dbReference type="SAM" id="MobiDB-lite"/>
    </source>
</evidence>
<feature type="domain" description="BHLH" evidence="6">
    <location>
        <begin position="43"/>
        <end position="97"/>
    </location>
</feature>
<evidence type="ECO:0000313" key="8">
    <source>
        <dbReference type="Proteomes" id="UP001626550"/>
    </source>
</evidence>
<evidence type="ECO:0000256" key="4">
    <source>
        <dbReference type="ARBA" id="ARBA00023242"/>
    </source>
</evidence>